<dbReference type="AlphaFoldDB" id="A0A7S2L927"/>
<gene>
    <name evidence="2" type="ORF">LDAN0321_LOCUS15707</name>
</gene>
<name>A0A7S2L927_9STRA</name>
<dbReference type="EMBL" id="HBGY01025450">
    <property type="protein sequence ID" value="CAD9598046.1"/>
    <property type="molecule type" value="Transcribed_RNA"/>
</dbReference>
<dbReference type="PANTHER" id="PTHR37163">
    <property type="entry name" value="CONSERVED PROTEIN"/>
    <property type="match status" value="1"/>
</dbReference>
<evidence type="ECO:0008006" key="3">
    <source>
        <dbReference type="Google" id="ProtNLM"/>
    </source>
</evidence>
<evidence type="ECO:0000313" key="2">
    <source>
        <dbReference type="EMBL" id="CAD9598046.1"/>
    </source>
</evidence>
<feature type="region of interest" description="Disordered" evidence="1">
    <location>
        <begin position="26"/>
        <end position="92"/>
    </location>
</feature>
<accession>A0A7S2L927</accession>
<dbReference type="InterPro" id="IPR007511">
    <property type="entry name" value="DUF501"/>
</dbReference>
<sequence length="346" mass="39068">MIKKHTTHLQLLEDCATNLTARTKPEFKMDSKETEEQCSNASTKEQNEGALRKKRRRTGKTARRRRAKKQEIEGYSKGKLVENSDRSQSLPGVLERRNNQLDEEDFETLKSQLGFLPGNAVCVAARENDLCGNLVLESTNEDGAIYVENTSEKNKRAPAVMQLYPLAIRAKHPGGKNGKKFKGRKRGDGSVKDSNTTENEDSLTPSKKSRDWKLEDGSIVEPFPTIYWLTNPKLRILISKLEDMAEYSVKAMQQKLQSDEEALAKMKIAHENYGKVRWSLLTEEDQTEISQRKWDSVLGLGSGVAGIKKFDAVKCLHTHTAHYLAGDENNVIGKWTIEALQEQFGE</sequence>
<proteinExistence type="predicted"/>
<feature type="compositionally biased region" description="Basic residues" evidence="1">
    <location>
        <begin position="169"/>
        <end position="185"/>
    </location>
</feature>
<dbReference type="Pfam" id="PF04417">
    <property type="entry name" value="DUF501"/>
    <property type="match status" value="1"/>
</dbReference>
<dbReference type="PANTHER" id="PTHR37163:SF1">
    <property type="entry name" value="DUF501 DOMAIN-CONTAINING PROTEIN"/>
    <property type="match status" value="1"/>
</dbReference>
<evidence type="ECO:0000256" key="1">
    <source>
        <dbReference type="SAM" id="MobiDB-lite"/>
    </source>
</evidence>
<feature type="compositionally biased region" description="Basic and acidic residues" evidence="1">
    <location>
        <begin position="26"/>
        <end position="35"/>
    </location>
</feature>
<feature type="compositionally biased region" description="Basic residues" evidence="1">
    <location>
        <begin position="52"/>
        <end position="68"/>
    </location>
</feature>
<feature type="compositionally biased region" description="Basic and acidic residues" evidence="1">
    <location>
        <begin position="69"/>
        <end position="85"/>
    </location>
</feature>
<protein>
    <recommendedName>
        <fullName evidence="3">DUF501 domain-containing protein</fullName>
    </recommendedName>
</protein>
<reference evidence="2" key="1">
    <citation type="submission" date="2021-01" db="EMBL/GenBank/DDBJ databases">
        <authorList>
            <person name="Corre E."/>
            <person name="Pelletier E."/>
            <person name="Niang G."/>
            <person name="Scheremetjew M."/>
            <person name="Finn R."/>
            <person name="Kale V."/>
            <person name="Holt S."/>
            <person name="Cochrane G."/>
            <person name="Meng A."/>
            <person name="Brown T."/>
            <person name="Cohen L."/>
        </authorList>
    </citation>
    <scope>NUCLEOTIDE SEQUENCE</scope>
    <source>
        <strain evidence="2">B650</strain>
    </source>
</reference>
<organism evidence="2">
    <name type="scientific">Leptocylindrus danicus</name>
    <dbReference type="NCBI Taxonomy" id="163516"/>
    <lineage>
        <taxon>Eukaryota</taxon>
        <taxon>Sar</taxon>
        <taxon>Stramenopiles</taxon>
        <taxon>Ochrophyta</taxon>
        <taxon>Bacillariophyta</taxon>
        <taxon>Coscinodiscophyceae</taxon>
        <taxon>Chaetocerotophycidae</taxon>
        <taxon>Leptocylindrales</taxon>
        <taxon>Leptocylindraceae</taxon>
        <taxon>Leptocylindrus</taxon>
    </lineage>
</organism>
<feature type="region of interest" description="Disordered" evidence="1">
    <location>
        <begin position="168"/>
        <end position="211"/>
    </location>
</feature>
<feature type="compositionally biased region" description="Polar residues" evidence="1">
    <location>
        <begin position="192"/>
        <end position="206"/>
    </location>
</feature>